<feature type="region of interest" description="Disordered" evidence="6">
    <location>
        <begin position="486"/>
        <end position="519"/>
    </location>
</feature>
<dbReference type="EMBL" id="LXJU01000004">
    <property type="protein sequence ID" value="OGE55513.1"/>
    <property type="molecule type" value="Genomic_DNA"/>
</dbReference>
<sequence>MAEEENSGTSTPRSFTGQTVSAEEMLKSQTVGLVHLSDFRKRRAEVLEQKEREAHDKSLGRLASGNSRSATPSTGEVTDGSTPPQSDGPPKRKKKKALAKSKLSFGDDQDDTGEESAATPRESSISRSSSKTPADDSAARRMKANPNAPPPPKALTKAALEAEAQARDVLRKEFLAMQEAVKNTEILIPFVFYDGTSIPAGSVKVKKGDPIWLFLDRCRKVGAELGVRGANGASKAKKDNRREWARVSVDDLMLVKGDIIVPHHYEFYYFIANRVPSLSRAGGLLFDYSNKPPVANPIANPTDDPLSRSSDDQLEGADKDFSETKVVDRRWYEKNKHIYPASLWHDFYQDFRAKTLTEKYANLNTQMDKVIHNANTEILSLQNKLSGMQSAQEDLQKKNQELNDLYRDKNNKLSQMTNLYNLLKARAMRSRMQTAASDTVSQALNSLPSLNAPPSVSIARSAMSPTLPAQVSQHLKTQSYPVDTEGVEQLHRHQRSGTGSSKRARTKTPNAAPMLPPAKPNWNGRFAREPDHNPQHRTRLPRLSRTPTMLSEFPPSDAIMQRFGNNSIGYLFIFILSATSFLLANPKDSHDFVNANGTTKSFFSRLYEAIRMMMLTRAINTPRQVKNVPGPPAYYAKRDPKVIPRGRFLVRETSIAVWQFLALSMFETLSAQEASKKPAPVSFEVQWFVPVDQWVERIISNLIGWFIVARILIDLNARICAILCVGLGLDTPADSPPTFGTMADAYSLRNFWGKFWHQLLRQPFTSLSNFIARDVLCLPRSSLVERYTNVFIVFFFSGLLHLLVDIMACVPAQESGSMFFFLSFVLGFMIEDGVKAMWKSMYPQAKESAGPPPLWQRAIGFVWVMVWIGVVSTAYFVPMQRPESQAVLVPFNVSEWIGLPALVGIVGVGAAALKFVFEVEL</sequence>
<comment type="caution">
    <text evidence="10">The sequence shown here is derived from an EMBL/GenBank/DDBJ whole genome shotgun (WGS) entry which is preliminary data.</text>
</comment>
<evidence type="ECO:0000256" key="4">
    <source>
        <dbReference type="ARBA" id="ARBA00023136"/>
    </source>
</evidence>
<evidence type="ECO:0000259" key="9">
    <source>
        <dbReference type="Pfam" id="PF13813"/>
    </source>
</evidence>
<feature type="transmembrane region" description="Helical" evidence="7">
    <location>
        <begin position="858"/>
        <end position="877"/>
    </location>
</feature>
<accession>A0A1F5LQN5</accession>
<reference evidence="10 11" key="1">
    <citation type="journal article" date="2016" name="Sci. Rep.">
        <title>Penicillium arizonense, a new, genome sequenced fungal species, reveals a high chemical diversity in secreted metabolites.</title>
        <authorList>
            <person name="Grijseels S."/>
            <person name="Nielsen J.C."/>
            <person name="Randelovic M."/>
            <person name="Nielsen J."/>
            <person name="Nielsen K.F."/>
            <person name="Workman M."/>
            <person name="Frisvad J.C."/>
        </authorList>
    </citation>
    <scope>NUCLEOTIDE SEQUENCE [LARGE SCALE GENOMIC DNA]</scope>
    <source>
        <strain evidence="10 11">CBS 141311</strain>
    </source>
</reference>
<feature type="region of interest" description="Disordered" evidence="6">
    <location>
        <begin position="1"/>
        <end position="23"/>
    </location>
</feature>
<keyword evidence="5" id="KW-0175">Coiled coil</keyword>
<name>A0A1F5LQN5_PENAI</name>
<dbReference type="STRING" id="1835702.A0A1F5LQN5"/>
<feature type="transmembrane region" description="Helical" evidence="7">
    <location>
        <begin position="897"/>
        <end position="917"/>
    </location>
</feature>
<feature type="coiled-coil region" evidence="5">
    <location>
        <begin position="353"/>
        <end position="419"/>
    </location>
</feature>
<dbReference type="InterPro" id="IPR032805">
    <property type="entry name" value="Wax_synthase_dom"/>
</dbReference>
<evidence type="ECO:0000256" key="7">
    <source>
        <dbReference type="SAM" id="Phobius"/>
    </source>
</evidence>
<keyword evidence="4 7" id="KW-0472">Membrane</keyword>
<comment type="subcellular location">
    <subcellularLocation>
        <location evidence="1">Membrane</location>
        <topology evidence="1">Multi-pass membrane protein</topology>
    </subcellularLocation>
</comment>
<feature type="compositionally biased region" description="Polar residues" evidence="6">
    <location>
        <begin position="64"/>
        <end position="85"/>
    </location>
</feature>
<dbReference type="GO" id="GO:0016020">
    <property type="term" value="C:membrane"/>
    <property type="evidence" value="ECO:0007669"/>
    <property type="project" value="UniProtKB-SubCell"/>
</dbReference>
<keyword evidence="3 7" id="KW-1133">Transmembrane helix</keyword>
<feature type="domain" description="Wax synthase" evidence="9">
    <location>
        <begin position="736"/>
        <end position="822"/>
    </location>
</feature>
<dbReference type="AlphaFoldDB" id="A0A1F5LQN5"/>
<dbReference type="PANTHER" id="PTHR12722:SF0">
    <property type="entry name" value="PROTEIN FAM50A"/>
    <property type="match status" value="1"/>
</dbReference>
<dbReference type="GeneID" id="34574205"/>
<dbReference type="GO" id="GO:0005634">
    <property type="term" value="C:nucleus"/>
    <property type="evidence" value="ECO:0007669"/>
    <property type="project" value="InterPro"/>
</dbReference>
<keyword evidence="2 7" id="KW-0812">Transmembrane</keyword>
<protein>
    <submittedName>
        <fullName evidence="10">Uncharacterized protein</fullName>
    </submittedName>
</protein>
<proteinExistence type="predicted"/>
<dbReference type="Pfam" id="PF13813">
    <property type="entry name" value="MBOAT_2"/>
    <property type="match status" value="1"/>
</dbReference>
<dbReference type="RefSeq" id="XP_022490942.1">
    <property type="nucleotide sequence ID" value="XM_022629471.1"/>
</dbReference>
<dbReference type="Pfam" id="PF04921">
    <property type="entry name" value="XAP5"/>
    <property type="match status" value="1"/>
</dbReference>
<feature type="transmembrane region" description="Helical" evidence="7">
    <location>
        <begin position="819"/>
        <end position="838"/>
    </location>
</feature>
<dbReference type="InterPro" id="IPR048337">
    <property type="entry name" value="FAM50A/XAP5_C"/>
</dbReference>
<keyword evidence="11" id="KW-1185">Reference proteome</keyword>
<feature type="compositionally biased region" description="Basic and acidic residues" evidence="6">
    <location>
        <begin position="305"/>
        <end position="319"/>
    </location>
</feature>
<feature type="compositionally biased region" description="Basic and acidic residues" evidence="6">
    <location>
        <begin position="47"/>
        <end position="59"/>
    </location>
</feature>
<feature type="transmembrane region" description="Helical" evidence="7">
    <location>
        <begin position="790"/>
        <end position="813"/>
    </location>
</feature>
<evidence type="ECO:0000256" key="1">
    <source>
        <dbReference type="ARBA" id="ARBA00004141"/>
    </source>
</evidence>
<feature type="compositionally biased region" description="Polar residues" evidence="6">
    <location>
        <begin position="7"/>
        <end position="23"/>
    </location>
</feature>
<dbReference type="InterPro" id="IPR007005">
    <property type="entry name" value="XAP5"/>
</dbReference>
<dbReference type="PANTHER" id="PTHR12722">
    <property type="entry name" value="XAP-5 PROTEIN-RELATED"/>
    <property type="match status" value="1"/>
</dbReference>
<dbReference type="GO" id="GO:0006325">
    <property type="term" value="P:chromatin organization"/>
    <property type="evidence" value="ECO:0007669"/>
    <property type="project" value="TreeGrafter"/>
</dbReference>
<dbReference type="OrthoDB" id="1562195at2759"/>
<organism evidence="10 11">
    <name type="scientific">Penicillium arizonense</name>
    <dbReference type="NCBI Taxonomy" id="1835702"/>
    <lineage>
        <taxon>Eukaryota</taxon>
        <taxon>Fungi</taxon>
        <taxon>Dikarya</taxon>
        <taxon>Ascomycota</taxon>
        <taxon>Pezizomycotina</taxon>
        <taxon>Eurotiomycetes</taxon>
        <taxon>Eurotiomycetidae</taxon>
        <taxon>Eurotiales</taxon>
        <taxon>Aspergillaceae</taxon>
        <taxon>Penicillium</taxon>
    </lineage>
</organism>
<evidence type="ECO:0000259" key="8">
    <source>
        <dbReference type="Pfam" id="PF04921"/>
    </source>
</evidence>
<gene>
    <name evidence="10" type="ORF">PENARI_c004G11673</name>
</gene>
<evidence type="ECO:0000256" key="6">
    <source>
        <dbReference type="SAM" id="MobiDB-lite"/>
    </source>
</evidence>
<feature type="region of interest" description="Disordered" evidence="6">
    <location>
        <begin position="47"/>
        <end position="154"/>
    </location>
</feature>
<evidence type="ECO:0000256" key="2">
    <source>
        <dbReference type="ARBA" id="ARBA00022692"/>
    </source>
</evidence>
<feature type="region of interest" description="Disordered" evidence="6">
    <location>
        <begin position="296"/>
        <end position="319"/>
    </location>
</feature>
<evidence type="ECO:0000313" key="11">
    <source>
        <dbReference type="Proteomes" id="UP000177622"/>
    </source>
</evidence>
<evidence type="ECO:0000256" key="3">
    <source>
        <dbReference type="ARBA" id="ARBA00022989"/>
    </source>
</evidence>
<feature type="transmembrane region" description="Helical" evidence="7">
    <location>
        <begin position="567"/>
        <end position="584"/>
    </location>
</feature>
<dbReference type="Proteomes" id="UP000177622">
    <property type="component" value="Unassembled WGS sequence"/>
</dbReference>
<feature type="domain" description="FAM50A/XAP5 C-terminal" evidence="8">
    <location>
        <begin position="184"/>
        <end position="350"/>
    </location>
</feature>
<evidence type="ECO:0000313" key="10">
    <source>
        <dbReference type="EMBL" id="OGE55513.1"/>
    </source>
</evidence>
<evidence type="ECO:0000256" key="5">
    <source>
        <dbReference type="SAM" id="Coils"/>
    </source>
</evidence>